<evidence type="ECO:0008006" key="4">
    <source>
        <dbReference type="Google" id="ProtNLM"/>
    </source>
</evidence>
<dbReference type="CDD" id="cd11655">
    <property type="entry name" value="rap1_myb-like"/>
    <property type="match status" value="1"/>
</dbReference>
<evidence type="ECO:0000313" key="3">
    <source>
        <dbReference type="Proteomes" id="UP000521872"/>
    </source>
</evidence>
<feature type="compositionally biased region" description="Acidic residues" evidence="1">
    <location>
        <begin position="248"/>
        <end position="258"/>
    </location>
</feature>
<feature type="compositionally biased region" description="Polar residues" evidence="1">
    <location>
        <begin position="341"/>
        <end position="354"/>
    </location>
</feature>
<organism evidence="2 3">
    <name type="scientific">Agrocybe pediades</name>
    <dbReference type="NCBI Taxonomy" id="84607"/>
    <lineage>
        <taxon>Eukaryota</taxon>
        <taxon>Fungi</taxon>
        <taxon>Dikarya</taxon>
        <taxon>Basidiomycota</taxon>
        <taxon>Agaricomycotina</taxon>
        <taxon>Agaricomycetes</taxon>
        <taxon>Agaricomycetidae</taxon>
        <taxon>Agaricales</taxon>
        <taxon>Agaricineae</taxon>
        <taxon>Strophariaceae</taxon>
        <taxon>Agrocybe</taxon>
    </lineage>
</organism>
<accession>A0A8H4QS45</accession>
<feature type="compositionally biased region" description="Low complexity" evidence="1">
    <location>
        <begin position="624"/>
        <end position="634"/>
    </location>
</feature>
<reference evidence="2 3" key="1">
    <citation type="submission" date="2019-12" db="EMBL/GenBank/DDBJ databases">
        <authorList>
            <person name="Floudas D."/>
            <person name="Bentzer J."/>
            <person name="Ahren D."/>
            <person name="Johansson T."/>
            <person name="Persson P."/>
            <person name="Tunlid A."/>
        </authorList>
    </citation>
    <scope>NUCLEOTIDE SEQUENCE [LARGE SCALE GENOMIC DNA]</scope>
    <source>
        <strain evidence="2 3">CBS 102.39</strain>
    </source>
</reference>
<sequence>MATSKLFRDEHDLPIKFYIHPDVRKDDTRKVLTQDIKRHGGRVTQRKEDANTIIVPVGQANKFRAAYTYAASTHSRPEVYVEEVTFIGHCMANRRVFHRIPEPKGMPGPRSGSRVPYTASDDENLCQYIAAVLPEKEAGGRMGQGLYDTLCAIAKSEPDEFAWASRHPAQSWRERYKKNMAKFDARIDAIVASSDIRRTNLSGKDRRAHAGGKQFRDDDDFDEEGDEELGPSPPPPPRRSSRQKGSDDENDDSEEEDAPPSPPRVASNSPARVPANKRRRVQLSQDRTSEVRKGKQRAIEDIESDNAELSEGHSLFSDIYQDMGIEDTYDGPNAPEPFSPFESTFVQPGTSTSKYMPPPIQSSPNHASPSSSKVAIPQHQPRLLQSTPLLSSSPRTARSDQDRTQQAAAHVLSNSVPSTSHERPKKAARRPRVVPNSPVQLVHVGDIIISSEENSMDPVEDALPSPESMSADEPDVFDIPSEREAHFNGSEPPPVQRDSEESDEEEDVVDLITIGQTRPRASQNTNTRRVFLETDDAQIVNSLGRPSQAQGRALTSFGLQELKEDEEYEEGESLTSPYSRSFLMKSSPAAPVSPPLASGSLRMSLPFVLNSQDPRTPGQFTRASSFSSNSSISSGYPVKGTKARALRKSMTQTAKEMPYTPPDGTRAAQMLARR</sequence>
<feature type="region of interest" description="Disordered" evidence="1">
    <location>
        <begin position="615"/>
        <end position="674"/>
    </location>
</feature>
<evidence type="ECO:0000256" key="1">
    <source>
        <dbReference type="SAM" id="MobiDB-lite"/>
    </source>
</evidence>
<feature type="compositionally biased region" description="Basic residues" evidence="1">
    <location>
        <begin position="423"/>
        <end position="432"/>
    </location>
</feature>
<dbReference type="Proteomes" id="UP000521872">
    <property type="component" value="Unassembled WGS sequence"/>
</dbReference>
<protein>
    <recommendedName>
        <fullName evidence="4">DNA-binding protein RAP1</fullName>
    </recommendedName>
</protein>
<dbReference type="EMBL" id="JAACJL010000044">
    <property type="protein sequence ID" value="KAF4615382.1"/>
    <property type="molecule type" value="Genomic_DNA"/>
</dbReference>
<comment type="caution">
    <text evidence="2">The sequence shown here is derived from an EMBL/GenBank/DDBJ whole genome shotgun (WGS) entry which is preliminary data.</text>
</comment>
<keyword evidence="3" id="KW-1185">Reference proteome</keyword>
<dbReference type="InterPro" id="IPR009057">
    <property type="entry name" value="Homeodomain-like_sf"/>
</dbReference>
<dbReference type="Gene3D" id="1.10.10.60">
    <property type="entry name" value="Homeodomain-like"/>
    <property type="match status" value="1"/>
</dbReference>
<feature type="compositionally biased region" description="Low complexity" evidence="1">
    <location>
        <begin position="380"/>
        <end position="396"/>
    </location>
</feature>
<feature type="region of interest" description="Disordered" evidence="1">
    <location>
        <begin position="202"/>
        <end position="507"/>
    </location>
</feature>
<feature type="compositionally biased region" description="Polar residues" evidence="1">
    <location>
        <begin position="404"/>
        <end position="419"/>
    </location>
</feature>
<dbReference type="SUPFAM" id="SSF46689">
    <property type="entry name" value="Homeodomain-like"/>
    <property type="match status" value="1"/>
</dbReference>
<feature type="compositionally biased region" description="Low complexity" evidence="1">
    <location>
        <begin position="362"/>
        <end position="372"/>
    </location>
</feature>
<name>A0A8H4QS45_9AGAR</name>
<feature type="compositionally biased region" description="Acidic residues" evidence="1">
    <location>
        <begin position="217"/>
        <end position="229"/>
    </location>
</feature>
<feature type="compositionally biased region" description="Basic and acidic residues" evidence="1">
    <location>
        <begin position="287"/>
        <end position="300"/>
    </location>
</feature>
<evidence type="ECO:0000313" key="2">
    <source>
        <dbReference type="EMBL" id="KAF4615382.1"/>
    </source>
</evidence>
<dbReference type="AlphaFoldDB" id="A0A8H4QS45"/>
<proteinExistence type="predicted"/>
<gene>
    <name evidence="2" type="ORF">D9613_002739</name>
</gene>